<keyword evidence="5" id="KW-0653">Protein transport</keyword>
<evidence type="ECO:0000256" key="3">
    <source>
        <dbReference type="ARBA" id="ARBA00022448"/>
    </source>
</evidence>
<name>A0A8I6RPJ6_CIMLE</name>
<protein>
    <recommendedName>
        <fullName evidence="13">Metaxin</fullName>
    </recommendedName>
</protein>
<dbReference type="CDD" id="cd03078">
    <property type="entry name" value="GST_N_Metaxin1_like"/>
    <property type="match status" value="1"/>
</dbReference>
<dbReference type="SUPFAM" id="SSF47616">
    <property type="entry name" value="GST C-terminal domain-like"/>
    <property type="match status" value="1"/>
</dbReference>
<keyword evidence="7 8" id="KW-0472">Membrane</keyword>
<feature type="transmembrane region" description="Helical" evidence="8">
    <location>
        <begin position="276"/>
        <end position="298"/>
    </location>
</feature>
<dbReference type="Pfam" id="PF17171">
    <property type="entry name" value="GST_C_6"/>
    <property type="match status" value="1"/>
</dbReference>
<dbReference type="Pfam" id="PF10568">
    <property type="entry name" value="Tom37"/>
    <property type="match status" value="1"/>
</dbReference>
<evidence type="ECO:0000256" key="1">
    <source>
        <dbReference type="ARBA" id="ARBA00004294"/>
    </source>
</evidence>
<evidence type="ECO:0000259" key="10">
    <source>
        <dbReference type="Pfam" id="PF17171"/>
    </source>
</evidence>
<dbReference type="PANTHER" id="PTHR12289">
    <property type="entry name" value="METAXIN RELATED"/>
    <property type="match status" value="1"/>
</dbReference>
<evidence type="ECO:0000313" key="12">
    <source>
        <dbReference type="Proteomes" id="UP000494040"/>
    </source>
</evidence>
<keyword evidence="12" id="KW-1185">Reference proteome</keyword>
<evidence type="ECO:0000313" key="11">
    <source>
        <dbReference type="EnsemblMetazoa" id="XP_014249189.1"/>
    </source>
</evidence>
<evidence type="ECO:0000256" key="7">
    <source>
        <dbReference type="ARBA" id="ARBA00023136"/>
    </source>
</evidence>
<dbReference type="InterPro" id="IPR036282">
    <property type="entry name" value="Glutathione-S-Trfase_C_sf"/>
</dbReference>
<dbReference type="SFLD" id="SFLDS00019">
    <property type="entry name" value="Glutathione_Transferase_(cytos"/>
    <property type="match status" value="1"/>
</dbReference>
<evidence type="ECO:0000259" key="9">
    <source>
        <dbReference type="Pfam" id="PF10568"/>
    </source>
</evidence>
<organism evidence="11 12">
    <name type="scientific">Cimex lectularius</name>
    <name type="common">Bed bug</name>
    <name type="synonym">Acanthia lectularia</name>
    <dbReference type="NCBI Taxonomy" id="79782"/>
    <lineage>
        <taxon>Eukaryota</taxon>
        <taxon>Metazoa</taxon>
        <taxon>Ecdysozoa</taxon>
        <taxon>Arthropoda</taxon>
        <taxon>Hexapoda</taxon>
        <taxon>Insecta</taxon>
        <taxon>Pterygota</taxon>
        <taxon>Neoptera</taxon>
        <taxon>Paraneoptera</taxon>
        <taxon>Hemiptera</taxon>
        <taxon>Heteroptera</taxon>
        <taxon>Panheteroptera</taxon>
        <taxon>Cimicomorpha</taxon>
        <taxon>Cimicidae</taxon>
        <taxon>Cimex</taxon>
    </lineage>
</organism>
<dbReference type="InterPro" id="IPR019564">
    <property type="entry name" value="Sam37/metaxin_N"/>
</dbReference>
<feature type="domain" description="Mitochondrial outer membrane transport complex Sam37/metaxin N-terminal" evidence="9">
    <location>
        <begin position="27"/>
        <end position="146"/>
    </location>
</feature>
<accession>A0A8I6RPJ6</accession>
<dbReference type="Proteomes" id="UP000494040">
    <property type="component" value="Unassembled WGS sequence"/>
</dbReference>
<keyword evidence="8" id="KW-0812">Transmembrane</keyword>
<feature type="domain" description="Metaxin glutathione S-transferase" evidence="10">
    <location>
        <begin position="175"/>
        <end position="238"/>
    </location>
</feature>
<comment type="similarity">
    <text evidence="2">Belongs to the metaxin family.</text>
</comment>
<evidence type="ECO:0000256" key="4">
    <source>
        <dbReference type="ARBA" id="ARBA00022787"/>
    </source>
</evidence>
<dbReference type="InterPro" id="IPR050931">
    <property type="entry name" value="Mito_Protein_Transport_Metaxin"/>
</dbReference>
<evidence type="ECO:0000256" key="8">
    <source>
        <dbReference type="SAM" id="Phobius"/>
    </source>
</evidence>
<dbReference type="GeneID" id="106666476"/>
<dbReference type="InterPro" id="IPR033468">
    <property type="entry name" value="Metaxin_GST"/>
</dbReference>
<evidence type="ECO:0000256" key="2">
    <source>
        <dbReference type="ARBA" id="ARBA00009170"/>
    </source>
</evidence>
<reference evidence="11" key="1">
    <citation type="submission" date="2022-01" db="UniProtKB">
        <authorList>
            <consortium name="EnsemblMetazoa"/>
        </authorList>
    </citation>
    <scope>IDENTIFICATION</scope>
</reference>
<keyword evidence="3" id="KW-0813">Transport</keyword>
<evidence type="ECO:0000256" key="6">
    <source>
        <dbReference type="ARBA" id="ARBA00023128"/>
    </source>
</evidence>
<keyword evidence="6" id="KW-0496">Mitochondrion</keyword>
<keyword evidence="4" id="KW-1000">Mitochondrion outer membrane</keyword>
<dbReference type="PANTHER" id="PTHR12289:SF41">
    <property type="entry name" value="FAILED AXON CONNECTIONS-RELATED"/>
    <property type="match status" value="1"/>
</dbReference>
<evidence type="ECO:0000256" key="5">
    <source>
        <dbReference type="ARBA" id="ARBA00022927"/>
    </source>
</evidence>
<dbReference type="EnsemblMetazoa" id="XM_014393703.2">
    <property type="protein sequence ID" value="XP_014249189.1"/>
    <property type="gene ID" value="LOC106666476"/>
</dbReference>
<dbReference type="OrthoDB" id="5835136at2759"/>
<dbReference type="SFLD" id="SFLDG01180">
    <property type="entry name" value="SUF1"/>
    <property type="match status" value="1"/>
</dbReference>
<proteinExistence type="inferred from homology"/>
<dbReference type="GO" id="GO:0015031">
    <property type="term" value="P:protein transport"/>
    <property type="evidence" value="ECO:0007669"/>
    <property type="project" value="UniProtKB-KW"/>
</dbReference>
<comment type="subcellular location">
    <subcellularLocation>
        <location evidence="1">Mitochondrion outer membrane</location>
    </subcellularLocation>
</comment>
<dbReference type="GO" id="GO:0007005">
    <property type="term" value="P:mitochondrion organization"/>
    <property type="evidence" value="ECO:0007669"/>
    <property type="project" value="TreeGrafter"/>
</dbReference>
<dbReference type="InterPro" id="IPR040079">
    <property type="entry name" value="Glutathione_S-Trfase"/>
</dbReference>
<sequence>MSVNTRTKLKLDVWKGDWGLPSIDLDCLRFMTYIKFSGLELEVNATSNPFWAPDGKLPVLRLNTKNITKYEDLVQYITSRDSNPDHGLSNKQQGEIEAFTSLMKEKLYPALQYVCWIDAKNSNGVIRPWYSKAIPFPFSFYYPGQMATNAQEMITTLYENIELDKDIEAKVYSDAQKCLTTLSVRLGDNDFMFGAHPTSIDATMFAFLAPLLKAPLQNVSLQNHLKACPNLHHFVSRINQRYYSKDYYDYENKRKEEAKSQQHKDSEFPHKTRNQLLAVLFAAIAMFSYALHAGIVEIPNGWKFWFNQGFDLVPSDIHLMLLWDWKKMPRKIEIIP</sequence>
<dbReference type="KEGG" id="clec:106666476"/>
<dbReference type="CDD" id="cd03212">
    <property type="entry name" value="GST_C_Metaxin1_3"/>
    <property type="match status" value="1"/>
</dbReference>
<evidence type="ECO:0008006" key="13">
    <source>
        <dbReference type="Google" id="ProtNLM"/>
    </source>
</evidence>
<dbReference type="OMA" id="FPYNLYY"/>
<dbReference type="Gene3D" id="1.20.1050.10">
    <property type="match status" value="1"/>
</dbReference>
<dbReference type="GO" id="GO:0001401">
    <property type="term" value="C:SAM complex"/>
    <property type="evidence" value="ECO:0007669"/>
    <property type="project" value="InterPro"/>
</dbReference>
<dbReference type="AlphaFoldDB" id="A0A8I6RPJ6"/>
<keyword evidence="8" id="KW-1133">Transmembrane helix</keyword>
<dbReference type="RefSeq" id="XP_014249189.1">
    <property type="nucleotide sequence ID" value="XM_014393703.2"/>
</dbReference>